<feature type="transmembrane region" description="Helical" evidence="22">
    <location>
        <begin position="416"/>
        <end position="437"/>
    </location>
</feature>
<evidence type="ECO:0000256" key="19">
    <source>
        <dbReference type="ARBA" id="ARBA00034845"/>
    </source>
</evidence>
<dbReference type="GO" id="GO:0031966">
    <property type="term" value="C:mitochondrial membrane"/>
    <property type="evidence" value="ECO:0007669"/>
    <property type="project" value="UniProtKB-SubCell"/>
</dbReference>
<evidence type="ECO:0000256" key="14">
    <source>
        <dbReference type="ARBA" id="ARBA00023128"/>
    </source>
</evidence>
<evidence type="ECO:0000256" key="10">
    <source>
        <dbReference type="ARBA" id="ARBA00022906"/>
    </source>
</evidence>
<gene>
    <name evidence="24" type="ORF">TSIB3V08_LOCUS5691</name>
</gene>
<keyword evidence="16" id="KW-0804">Transcription</keyword>
<dbReference type="SUPFAM" id="SSF161111">
    <property type="entry name" value="Cation efflux protein transmembrane domain-like"/>
    <property type="match status" value="1"/>
</dbReference>
<dbReference type="Pfam" id="PF01545">
    <property type="entry name" value="Cation_efflux"/>
    <property type="match status" value="1"/>
</dbReference>
<evidence type="ECO:0000256" key="21">
    <source>
        <dbReference type="ARBA" id="ARBA00048349"/>
    </source>
</evidence>
<dbReference type="Gene3D" id="3.90.530.10">
    <property type="entry name" value="XPA C-terminal domain"/>
    <property type="match status" value="1"/>
</dbReference>
<dbReference type="PANTHER" id="PTHR13414">
    <property type="entry name" value="HUEL-CATION TRANSPORTER"/>
    <property type="match status" value="1"/>
</dbReference>
<keyword evidence="6" id="KW-0050">Antiport</keyword>
<dbReference type="InterPro" id="IPR040177">
    <property type="entry name" value="SLC30A9"/>
</dbReference>
<keyword evidence="7 22" id="KW-0812">Transmembrane</keyword>
<keyword evidence="8" id="KW-0256">Endoplasmic reticulum</keyword>
<comment type="similarity">
    <text evidence="4">Belongs to the cation diffusion facilitator (CDF) transporter (TC 2.A.4) family. SLC30A subfamily.</text>
</comment>
<dbReference type="EMBL" id="OC002271">
    <property type="protein sequence ID" value="CAD7261558.1"/>
    <property type="molecule type" value="Genomic_DNA"/>
</dbReference>
<accession>A0A7R9AW08</accession>
<dbReference type="GO" id="GO:0005783">
    <property type="term" value="C:endoplasmic reticulum"/>
    <property type="evidence" value="ECO:0007669"/>
    <property type="project" value="UniProtKB-SubCell"/>
</dbReference>
<keyword evidence="10" id="KW-0864">Zinc transport</keyword>
<evidence type="ECO:0000259" key="23">
    <source>
        <dbReference type="Pfam" id="PF01545"/>
    </source>
</evidence>
<evidence type="ECO:0000313" key="24">
    <source>
        <dbReference type="EMBL" id="CAD7261558.1"/>
    </source>
</evidence>
<evidence type="ECO:0000256" key="15">
    <source>
        <dbReference type="ARBA" id="ARBA00023136"/>
    </source>
</evidence>
<evidence type="ECO:0000256" key="4">
    <source>
        <dbReference type="ARBA" id="ARBA00008873"/>
    </source>
</evidence>
<evidence type="ECO:0000256" key="7">
    <source>
        <dbReference type="ARBA" id="ARBA00022692"/>
    </source>
</evidence>
<evidence type="ECO:0000256" key="13">
    <source>
        <dbReference type="ARBA" id="ARBA00023065"/>
    </source>
</evidence>
<dbReference type="SUPFAM" id="SSF46955">
    <property type="entry name" value="Putative DNA-binding domain"/>
    <property type="match status" value="1"/>
</dbReference>
<evidence type="ECO:0000256" key="11">
    <source>
        <dbReference type="ARBA" id="ARBA00022989"/>
    </source>
</evidence>
<feature type="transmembrane region" description="Helical" evidence="22">
    <location>
        <begin position="485"/>
        <end position="507"/>
    </location>
</feature>
<dbReference type="GO" id="GO:0008324">
    <property type="term" value="F:monoatomic cation transmembrane transporter activity"/>
    <property type="evidence" value="ECO:0007669"/>
    <property type="project" value="InterPro"/>
</dbReference>
<keyword evidence="15 22" id="KW-0472">Membrane</keyword>
<dbReference type="InterPro" id="IPR058533">
    <property type="entry name" value="Cation_efflux_TM"/>
</dbReference>
<dbReference type="FunFam" id="1.20.1510.10:FF:000004">
    <property type="entry name" value="zinc transporter 9 isoform X1"/>
    <property type="match status" value="1"/>
</dbReference>
<evidence type="ECO:0000256" key="2">
    <source>
        <dbReference type="ARBA" id="ARBA00004225"/>
    </source>
</evidence>
<keyword evidence="11 22" id="KW-1133">Transmembrane helix</keyword>
<dbReference type="InterPro" id="IPR009061">
    <property type="entry name" value="DNA-bd_dom_put_sf"/>
</dbReference>
<keyword evidence="5" id="KW-0813">Transport</keyword>
<dbReference type="GO" id="GO:0006829">
    <property type="term" value="P:zinc ion transport"/>
    <property type="evidence" value="ECO:0007669"/>
    <property type="project" value="UniProtKB-KW"/>
</dbReference>
<evidence type="ECO:0000256" key="12">
    <source>
        <dbReference type="ARBA" id="ARBA00023015"/>
    </source>
</evidence>
<evidence type="ECO:0000256" key="17">
    <source>
        <dbReference type="ARBA" id="ARBA00023242"/>
    </source>
</evidence>
<dbReference type="PANTHER" id="PTHR13414:SF9">
    <property type="entry name" value="PROTON-COUPLED ZINC ANTIPORTER SLC30A9, MITOCHONDRIAL"/>
    <property type="match status" value="1"/>
</dbReference>
<organism evidence="24">
    <name type="scientific">Timema shepardi</name>
    <name type="common">Walking stick</name>
    <dbReference type="NCBI Taxonomy" id="629360"/>
    <lineage>
        <taxon>Eukaryota</taxon>
        <taxon>Metazoa</taxon>
        <taxon>Ecdysozoa</taxon>
        <taxon>Arthropoda</taxon>
        <taxon>Hexapoda</taxon>
        <taxon>Insecta</taxon>
        <taxon>Pterygota</taxon>
        <taxon>Neoptera</taxon>
        <taxon>Polyneoptera</taxon>
        <taxon>Phasmatodea</taxon>
        <taxon>Timematodea</taxon>
        <taxon>Timematoidea</taxon>
        <taxon>Timematidae</taxon>
        <taxon>Timema</taxon>
    </lineage>
</organism>
<dbReference type="InterPro" id="IPR037129">
    <property type="entry name" value="XPA_sf"/>
</dbReference>
<feature type="transmembrane region" description="Helical" evidence="22">
    <location>
        <begin position="575"/>
        <end position="594"/>
    </location>
</feature>
<feature type="domain" description="Cation efflux protein transmembrane" evidence="23">
    <location>
        <begin position="418"/>
        <end position="627"/>
    </location>
</feature>
<dbReference type="InterPro" id="IPR002524">
    <property type="entry name" value="Cation_efflux"/>
</dbReference>
<dbReference type="InterPro" id="IPR027469">
    <property type="entry name" value="Cation_efflux_TMD_sf"/>
</dbReference>
<dbReference type="Gene3D" id="1.20.1510.10">
    <property type="entry name" value="Cation efflux protein transmembrane domain"/>
    <property type="match status" value="1"/>
</dbReference>
<reference evidence="24" key="1">
    <citation type="submission" date="2020-11" db="EMBL/GenBank/DDBJ databases">
        <authorList>
            <person name="Tran Van P."/>
        </authorList>
    </citation>
    <scope>NUCLEOTIDE SEQUENCE</scope>
</reference>
<dbReference type="CDD" id="cd21078">
    <property type="entry name" value="NTD_ZNT9"/>
    <property type="match status" value="1"/>
</dbReference>
<sequence>MRELRGANFEEVNPHLGKTSLSLSERDSNLNLSVLGSPAQPETSALANNAIEACHQEVKPHQHCDDNRSCGVVVSAPGYKPMGTRYDSRLVPYRFTIRTGVDSVCLAAPVVARKPNSTATASCLQHLPRSADYSSRAWDGTRSHKTLSPTAFEKEVSATIKVKSKMKLLKSNKIVPTLDNWEDTKKGKNQNFQRKLIPTFAQAMDRIEELIQSISSSQIFGNIPKDKTDTETDCLKTAGPKGEVQKKTSLLQDVVKKVLPTKRVRVDPTTSSLERNFITPVRAMSDFLLKPTDLEGLRKTKRRSPYENEPPITVYWRKDVETKAIEVWGSQEKLRSEIDQRDIEWKRHQQIHPTEIRTSISPSSAVELNTTSAFANYAIEADIFTVKRRLRDFRREQRSKPEVIEDKGLFGSSGRVVLTAVAINGCNFLFKLFAWLYTGSHSMFSECIHSLADTINQLILAFGIHKSVQRADPDHPYGYTNMKHVSSLISGVGIFCVGSGLSFYHGVTGILHPAEMQSFFWAFFILGGSLVSEGATLLVAVNSIRKGASTNSMTFMEYVLRGHDPSVNVVLMEDFAAVIGVGVAATCMGLTSYLGSPIPDAMGSLFVGGILGGVASFIIYTNVAALVGRSIPQERLDKINSELESDVMIRAIHDVKGIDMGNSLVRYKAELDFDGRELTRSYLDKQDLNLLLEEVKAMNDINELEGFMLKHGENIVDMMGAEIDRIELKLRKSNPEIRHCDLEIL</sequence>
<dbReference type="GO" id="GO:0015297">
    <property type="term" value="F:antiporter activity"/>
    <property type="evidence" value="ECO:0007669"/>
    <property type="project" value="UniProtKB-KW"/>
</dbReference>
<evidence type="ECO:0000256" key="20">
    <source>
        <dbReference type="ARBA" id="ARBA00034922"/>
    </source>
</evidence>
<keyword evidence="13" id="KW-0406">Ion transport</keyword>
<dbReference type="GO" id="GO:0005634">
    <property type="term" value="C:nucleus"/>
    <property type="evidence" value="ECO:0007669"/>
    <property type="project" value="UniProtKB-SubCell"/>
</dbReference>
<keyword evidence="12" id="KW-0805">Transcription regulation</keyword>
<evidence type="ECO:0000256" key="8">
    <source>
        <dbReference type="ARBA" id="ARBA00022824"/>
    </source>
</evidence>
<keyword evidence="17" id="KW-0539">Nucleus</keyword>
<evidence type="ECO:0000256" key="18">
    <source>
        <dbReference type="ARBA" id="ARBA00033405"/>
    </source>
</evidence>
<evidence type="ECO:0000256" key="6">
    <source>
        <dbReference type="ARBA" id="ARBA00022449"/>
    </source>
</evidence>
<evidence type="ECO:0000256" key="1">
    <source>
        <dbReference type="ARBA" id="ARBA00004123"/>
    </source>
</evidence>
<keyword evidence="14" id="KW-0496">Mitochondrion</keyword>
<evidence type="ECO:0000256" key="22">
    <source>
        <dbReference type="SAM" id="Phobius"/>
    </source>
</evidence>
<evidence type="ECO:0000256" key="5">
    <source>
        <dbReference type="ARBA" id="ARBA00022448"/>
    </source>
</evidence>
<feature type="transmembrane region" description="Helical" evidence="22">
    <location>
        <begin position="606"/>
        <end position="628"/>
    </location>
</feature>
<evidence type="ECO:0000256" key="9">
    <source>
        <dbReference type="ARBA" id="ARBA00022833"/>
    </source>
</evidence>
<feature type="transmembrane region" description="Helical" evidence="22">
    <location>
        <begin position="519"/>
        <end position="541"/>
    </location>
</feature>
<dbReference type="AlphaFoldDB" id="A0A7R9AW08"/>
<dbReference type="GO" id="GO:0006882">
    <property type="term" value="P:intracellular zinc ion homeostasis"/>
    <property type="evidence" value="ECO:0007669"/>
    <property type="project" value="TreeGrafter"/>
</dbReference>
<proteinExistence type="inferred from homology"/>
<keyword evidence="9" id="KW-0862">Zinc</keyword>
<name>A0A7R9AW08_TIMSH</name>
<evidence type="ECO:0000256" key="3">
    <source>
        <dbReference type="ARBA" id="ARBA00004240"/>
    </source>
</evidence>
<comment type="subcellular location">
    <subcellularLocation>
        <location evidence="3">Endoplasmic reticulum</location>
    </subcellularLocation>
    <subcellularLocation>
        <location evidence="2">Mitochondrion membrane</location>
        <topology evidence="2">Multi-pass membrane protein</topology>
    </subcellularLocation>
    <subcellularLocation>
        <location evidence="1">Nucleus</location>
    </subcellularLocation>
</comment>
<dbReference type="NCBIfam" id="TIGR01297">
    <property type="entry name" value="CDF"/>
    <property type="match status" value="1"/>
</dbReference>
<evidence type="ECO:0000256" key="16">
    <source>
        <dbReference type="ARBA" id="ARBA00023163"/>
    </source>
</evidence>
<protein>
    <recommendedName>
        <fullName evidence="19">Proton-coupled zinc antiporter SLC30A9, mitochondrial</fullName>
    </recommendedName>
    <alternativeName>
        <fullName evidence="18">Solute carrier family 30 member 9</fullName>
    </alternativeName>
    <alternativeName>
        <fullName evidence="20">Zinc transporter 9</fullName>
    </alternativeName>
</protein>
<comment type="catalytic activity">
    <reaction evidence="21">
        <text>Zn(2+)(in) + 2 H(+)(out) = Zn(2+)(out) + 2 H(+)(in)</text>
        <dbReference type="Rhea" id="RHEA:72627"/>
        <dbReference type="ChEBI" id="CHEBI:15378"/>
        <dbReference type="ChEBI" id="CHEBI:29105"/>
    </reaction>
</comment>